<protein>
    <recommendedName>
        <fullName evidence="2">Gfo/Idh/MocA-like oxidoreductase N-terminal domain-containing protein</fullName>
    </recommendedName>
</protein>
<dbReference type="InterPro" id="IPR036291">
    <property type="entry name" value="NAD(P)-bd_dom_sf"/>
</dbReference>
<dbReference type="PANTHER" id="PTHR42840">
    <property type="entry name" value="NAD(P)-BINDING ROSSMANN-FOLD SUPERFAMILY PROTEIN-RELATED"/>
    <property type="match status" value="1"/>
</dbReference>
<evidence type="ECO:0000259" key="2">
    <source>
        <dbReference type="Pfam" id="PF01408"/>
    </source>
</evidence>
<dbReference type="Gene3D" id="3.40.50.720">
    <property type="entry name" value="NAD(P)-binding Rossmann-like Domain"/>
    <property type="match status" value="1"/>
</dbReference>
<reference evidence="3 4" key="1">
    <citation type="submission" date="2024-02" db="EMBL/GenBank/DDBJ databases">
        <authorList>
            <person name="Daric V."/>
            <person name="Darras S."/>
        </authorList>
    </citation>
    <scope>NUCLEOTIDE SEQUENCE [LARGE SCALE GENOMIC DNA]</scope>
</reference>
<gene>
    <name evidence="3" type="ORF">CVLEPA_LOCUS23165</name>
</gene>
<feature type="domain" description="Gfo/Idh/MocA-like oxidoreductase N-terminal" evidence="2">
    <location>
        <begin position="8"/>
        <end position="125"/>
    </location>
</feature>
<accession>A0ABP0GFK5</accession>
<evidence type="ECO:0000313" key="3">
    <source>
        <dbReference type="EMBL" id="CAK8690563.1"/>
    </source>
</evidence>
<comment type="caution">
    <text evidence="3">The sequence shown here is derived from an EMBL/GenBank/DDBJ whole genome shotgun (WGS) entry which is preliminary data.</text>
</comment>
<dbReference type="EMBL" id="CAWYQH010000119">
    <property type="protein sequence ID" value="CAK8690563.1"/>
    <property type="molecule type" value="Genomic_DNA"/>
</dbReference>
<dbReference type="PANTHER" id="PTHR42840:SF3">
    <property type="entry name" value="BINDING ROSSMANN FOLD OXIDOREDUCTASE, PUTATIVE (AFU_ORTHOLOGUE AFUA_2G10240)-RELATED"/>
    <property type="match status" value="1"/>
</dbReference>
<dbReference type="SUPFAM" id="SSF51735">
    <property type="entry name" value="NAD(P)-binding Rossmann-fold domains"/>
    <property type="match status" value="1"/>
</dbReference>
<dbReference type="Pfam" id="PF01408">
    <property type="entry name" value="GFO_IDH_MocA"/>
    <property type="match status" value="1"/>
</dbReference>
<name>A0ABP0GFK5_CLALP</name>
<evidence type="ECO:0000313" key="4">
    <source>
        <dbReference type="Proteomes" id="UP001642483"/>
    </source>
</evidence>
<organism evidence="3 4">
    <name type="scientific">Clavelina lepadiformis</name>
    <name type="common">Light-bulb sea squirt</name>
    <name type="synonym">Ascidia lepadiformis</name>
    <dbReference type="NCBI Taxonomy" id="159417"/>
    <lineage>
        <taxon>Eukaryota</taxon>
        <taxon>Metazoa</taxon>
        <taxon>Chordata</taxon>
        <taxon>Tunicata</taxon>
        <taxon>Ascidiacea</taxon>
        <taxon>Aplousobranchia</taxon>
        <taxon>Clavelinidae</taxon>
        <taxon>Clavelina</taxon>
    </lineage>
</organism>
<proteinExistence type="predicted"/>
<sequence length="132" mass="14767">MAKKIGLILCGLGRMGMIHFSNILKNRTVELLYIIEMDLQKAQKVISDHGLTTTEAVHVDNAKETINKERVNGVIIATPTDTHEKLVLQTLEAGKHVLCEKPLSFEFDAVVKCYKIAEAKSLVLLCAFNRYL</sequence>
<dbReference type="InterPro" id="IPR000683">
    <property type="entry name" value="Gfo/Idh/MocA-like_OxRdtase_N"/>
</dbReference>
<evidence type="ECO:0000256" key="1">
    <source>
        <dbReference type="ARBA" id="ARBA00023002"/>
    </source>
</evidence>
<keyword evidence="1" id="KW-0560">Oxidoreductase</keyword>
<dbReference type="Proteomes" id="UP001642483">
    <property type="component" value="Unassembled WGS sequence"/>
</dbReference>
<keyword evidence="4" id="KW-1185">Reference proteome</keyword>